<feature type="transmembrane region" description="Helical" evidence="1">
    <location>
        <begin position="36"/>
        <end position="57"/>
    </location>
</feature>
<reference evidence="2 3" key="1">
    <citation type="submission" date="2013-04" db="EMBL/GenBank/DDBJ databases">
        <title>The Genome Sequence of Treponema vincentii F0403.</title>
        <authorList>
            <consortium name="The Broad Institute Genomics Platform"/>
            <person name="Earl A."/>
            <person name="Ward D."/>
            <person name="Feldgarden M."/>
            <person name="Gevers D."/>
            <person name="Leonetti C."/>
            <person name="Izard J."/>
            <person name="Walker B."/>
            <person name="Young S."/>
            <person name="Zeng Q."/>
            <person name="Gargeya S."/>
            <person name="Fitzgerald M."/>
            <person name="Haas B."/>
            <person name="Abouelleil A."/>
            <person name="Allen A.W."/>
            <person name="Alvarado L."/>
            <person name="Arachchi H.M."/>
            <person name="Berlin A.M."/>
            <person name="Chapman S.B."/>
            <person name="Gainer-Dewar J."/>
            <person name="Goldberg J."/>
            <person name="Griggs A."/>
            <person name="Gujja S."/>
            <person name="Hansen M."/>
            <person name="Howarth C."/>
            <person name="Imamovic A."/>
            <person name="Ireland A."/>
            <person name="Larimer J."/>
            <person name="McCowan C."/>
            <person name="Murphy C."/>
            <person name="Pearson M."/>
            <person name="Poon T.W."/>
            <person name="Priest M."/>
            <person name="Roberts A."/>
            <person name="Saif S."/>
            <person name="Shea T."/>
            <person name="Sisk P."/>
            <person name="Sykes S."/>
            <person name="Wortman J."/>
            <person name="Nusbaum C."/>
            <person name="Birren B."/>
        </authorList>
    </citation>
    <scope>NUCLEOTIDE SEQUENCE [LARGE SCALE GENOMIC DNA]</scope>
    <source>
        <strain evidence="2 3">F0403</strain>
    </source>
</reference>
<accession>S3LS68</accession>
<evidence type="ECO:0000313" key="3">
    <source>
        <dbReference type="Proteomes" id="UP000014605"/>
    </source>
</evidence>
<dbReference type="EMBL" id="ATFC01000007">
    <property type="protein sequence ID" value="EPF47282.1"/>
    <property type="molecule type" value="Genomic_DNA"/>
</dbReference>
<evidence type="ECO:0008006" key="4">
    <source>
        <dbReference type="Google" id="ProtNLM"/>
    </source>
</evidence>
<evidence type="ECO:0000256" key="1">
    <source>
        <dbReference type="SAM" id="Phobius"/>
    </source>
</evidence>
<comment type="caution">
    <text evidence="2">The sequence shown here is derived from an EMBL/GenBank/DDBJ whole genome shotgun (WGS) entry which is preliminary data.</text>
</comment>
<gene>
    <name evidence="2" type="ORF">HMPREF1222_01106</name>
</gene>
<dbReference type="Pfam" id="PF09605">
    <property type="entry name" value="Trep_Strep"/>
    <property type="match status" value="1"/>
</dbReference>
<keyword evidence="1" id="KW-1133">Transmembrane helix</keyword>
<dbReference type="AlphaFoldDB" id="S3LS68"/>
<keyword evidence="1" id="KW-0812">Transmembrane</keyword>
<keyword evidence="1" id="KW-0472">Membrane</keyword>
<sequence>MNTWKISHFVLIGLMAAIYAAVIYGVGILTSVTIPIMHVFAPSMTGILMGPIILFVVKTVRRFGALTLLAGLGVALFTLTGMGSINCLIFVVIAGLISDVIITKTGFKTLSIAAGHGLTQAAYFGGGVVPLIFFLER</sequence>
<dbReference type="PATRIC" id="fig|1125702.3.peg.1146"/>
<dbReference type="NCBIfam" id="TIGR02185">
    <property type="entry name" value="Trep_Strep"/>
    <property type="match status" value="1"/>
</dbReference>
<dbReference type="HOGENOM" id="CLU_093450_6_0_12"/>
<dbReference type="Proteomes" id="UP000014605">
    <property type="component" value="Unassembled WGS sequence"/>
</dbReference>
<evidence type="ECO:0000313" key="2">
    <source>
        <dbReference type="EMBL" id="EPF47282.1"/>
    </source>
</evidence>
<keyword evidence="3" id="KW-1185">Reference proteome</keyword>
<proteinExistence type="predicted"/>
<name>S3LS68_9SPIR</name>
<feature type="transmembrane region" description="Helical" evidence="1">
    <location>
        <begin position="9"/>
        <end position="30"/>
    </location>
</feature>
<organism evidence="2 3">
    <name type="scientific">Treponema vincentii F0403</name>
    <dbReference type="NCBI Taxonomy" id="1125702"/>
    <lineage>
        <taxon>Bacteria</taxon>
        <taxon>Pseudomonadati</taxon>
        <taxon>Spirochaetota</taxon>
        <taxon>Spirochaetia</taxon>
        <taxon>Spirochaetales</taxon>
        <taxon>Treponemataceae</taxon>
        <taxon>Treponema</taxon>
    </lineage>
</organism>
<feature type="transmembrane region" description="Helical" evidence="1">
    <location>
        <begin position="69"/>
        <end position="97"/>
    </location>
</feature>
<dbReference type="InterPro" id="IPR011733">
    <property type="entry name" value="CHP02185_IM"/>
</dbReference>
<protein>
    <recommendedName>
        <fullName evidence="4">Major facilitator superfamily (MFS) profile domain-containing protein</fullName>
    </recommendedName>
</protein>
<feature type="transmembrane region" description="Helical" evidence="1">
    <location>
        <begin position="117"/>
        <end position="135"/>
    </location>
</feature>